<proteinExistence type="predicted"/>
<name>A0A8A2VJB7_9EURY</name>
<feature type="transmembrane region" description="Helical" evidence="1">
    <location>
        <begin position="319"/>
        <end position="341"/>
    </location>
</feature>
<dbReference type="Pfam" id="PF04087">
    <property type="entry name" value="DUF389"/>
    <property type="match status" value="1"/>
</dbReference>
<reference evidence="2 3" key="1">
    <citation type="submission" date="2021-03" db="EMBL/GenBank/DDBJ databases">
        <title>Haloterrigena longa sp. nov. and Haloterrigena limicola sp. nov., extremely halophilic archaea isolated from a salt lake.</title>
        <authorList>
            <person name="Henglin C."/>
        </authorList>
    </citation>
    <scope>NUCLEOTIDE SEQUENCE [LARGE SCALE GENOMIC DNA]</scope>
    <source>
        <strain evidence="2 3">KZCA68</strain>
    </source>
</reference>
<dbReference type="RefSeq" id="WP_207290142.1">
    <property type="nucleotide sequence ID" value="NZ_CP071462.1"/>
</dbReference>
<feature type="transmembrane region" description="Helical" evidence="1">
    <location>
        <begin position="115"/>
        <end position="135"/>
    </location>
</feature>
<sequence>MRLVQLTVPTGKRETILEALDDREIDYVLTDEESNRGYTAVVYFPLPNAAVEPVLDELQDAGVDEDAYTVVVDAETVVSRRFETLKEEYENGDVETDRISRQELQSEADSLTPTFAVYSIMTVISAVVATAGLFLDSPAVVVGSMVIAPLIGPALGLSVGSVIDDEELFRESLYYQILGILLAIAAAAVFAWTVRMTNIVPPGLNLSEVGEISERLAPDLLSLAIALGAGVAGIISIATGTAVALVGVMIAAALIPPAAAAGIAIAWGQPSAAIGSTALVFVNVLSVNLAGLVTLWWAGYRPENLFSLGETEQRVRRRVLGLAVIVLVFAVFLGAISYSSYTVSTFEQNAREETATVLSQEEFEAYQMLEFEVVMDENYPFLGPERVVITVGGPPGEAPPELADRLHERINRHTEEEVAVEIRYVGLVER</sequence>
<organism evidence="2 3">
    <name type="scientific">Haloterrigena alkaliphila</name>
    <dbReference type="NCBI Taxonomy" id="2816475"/>
    <lineage>
        <taxon>Archaea</taxon>
        <taxon>Methanobacteriati</taxon>
        <taxon>Methanobacteriota</taxon>
        <taxon>Stenosarchaea group</taxon>
        <taxon>Halobacteria</taxon>
        <taxon>Halobacteriales</taxon>
        <taxon>Natrialbaceae</taxon>
        <taxon>Haloterrigena</taxon>
    </lineage>
</organism>
<dbReference type="EMBL" id="CP071462">
    <property type="protein sequence ID" value="QSX00423.1"/>
    <property type="molecule type" value="Genomic_DNA"/>
</dbReference>
<keyword evidence="1" id="KW-1133">Transmembrane helix</keyword>
<protein>
    <submittedName>
        <fullName evidence="2">TIGR00341 family protein</fullName>
    </submittedName>
</protein>
<keyword evidence="1" id="KW-0812">Transmembrane</keyword>
<evidence type="ECO:0000256" key="1">
    <source>
        <dbReference type="SAM" id="Phobius"/>
    </source>
</evidence>
<dbReference type="KEGG" id="hakz:J0X25_05495"/>
<feature type="transmembrane region" description="Helical" evidence="1">
    <location>
        <begin position="273"/>
        <end position="298"/>
    </location>
</feature>
<evidence type="ECO:0000313" key="2">
    <source>
        <dbReference type="EMBL" id="QSX00423.1"/>
    </source>
</evidence>
<dbReference type="InterPro" id="IPR005240">
    <property type="entry name" value="DUF389"/>
</dbReference>
<feature type="transmembrane region" description="Helical" evidence="1">
    <location>
        <begin position="173"/>
        <end position="194"/>
    </location>
</feature>
<feature type="transmembrane region" description="Helical" evidence="1">
    <location>
        <begin position="220"/>
        <end position="238"/>
    </location>
</feature>
<keyword evidence="1" id="KW-0472">Membrane</keyword>
<dbReference type="NCBIfam" id="TIGR00341">
    <property type="entry name" value="TIGR00341 family protein"/>
    <property type="match status" value="1"/>
</dbReference>
<dbReference type="GeneID" id="63186738"/>
<accession>A0A8A2VJB7</accession>
<feature type="transmembrane region" description="Helical" evidence="1">
    <location>
        <begin position="141"/>
        <end position="161"/>
    </location>
</feature>
<dbReference type="PANTHER" id="PTHR20992:SF9">
    <property type="entry name" value="AT15442P-RELATED"/>
    <property type="match status" value="1"/>
</dbReference>
<dbReference type="Proteomes" id="UP000663203">
    <property type="component" value="Chromosome"/>
</dbReference>
<evidence type="ECO:0000313" key="3">
    <source>
        <dbReference type="Proteomes" id="UP000663203"/>
    </source>
</evidence>
<dbReference type="AlphaFoldDB" id="A0A8A2VJB7"/>
<gene>
    <name evidence="2" type="ORF">J0X25_05495</name>
</gene>
<keyword evidence="3" id="KW-1185">Reference proteome</keyword>
<feature type="transmembrane region" description="Helical" evidence="1">
    <location>
        <begin position="245"/>
        <end position="267"/>
    </location>
</feature>
<dbReference type="PANTHER" id="PTHR20992">
    <property type="entry name" value="AT15442P-RELATED"/>
    <property type="match status" value="1"/>
</dbReference>